<proteinExistence type="predicted"/>
<accession>A0A699X765</accession>
<name>A0A699X765_TANCI</name>
<protein>
    <submittedName>
        <fullName evidence="2">Uncharacterized protein</fullName>
    </submittedName>
</protein>
<evidence type="ECO:0000256" key="1">
    <source>
        <dbReference type="SAM" id="MobiDB-lite"/>
    </source>
</evidence>
<gene>
    <name evidence="2" type="ORF">Tci_927574</name>
</gene>
<feature type="region of interest" description="Disordered" evidence="1">
    <location>
        <begin position="1"/>
        <end position="59"/>
    </location>
</feature>
<dbReference type="EMBL" id="BKCJ011819640">
    <property type="protein sequence ID" value="GFD55605.1"/>
    <property type="molecule type" value="Genomic_DNA"/>
</dbReference>
<evidence type="ECO:0000313" key="2">
    <source>
        <dbReference type="EMBL" id="GFD55605.1"/>
    </source>
</evidence>
<sequence length="86" mass="9138">PRRGAGSAGHHQLASSDSPAYCPAVDTAAARPRSAVRQPWLPAQRRRSRGGPHCQPKPAHSRLAARCFCPHGSHAARQFCARPPAG</sequence>
<organism evidence="2">
    <name type="scientific">Tanacetum cinerariifolium</name>
    <name type="common">Dalmatian daisy</name>
    <name type="synonym">Chrysanthemum cinerariifolium</name>
    <dbReference type="NCBI Taxonomy" id="118510"/>
    <lineage>
        <taxon>Eukaryota</taxon>
        <taxon>Viridiplantae</taxon>
        <taxon>Streptophyta</taxon>
        <taxon>Embryophyta</taxon>
        <taxon>Tracheophyta</taxon>
        <taxon>Spermatophyta</taxon>
        <taxon>Magnoliopsida</taxon>
        <taxon>eudicotyledons</taxon>
        <taxon>Gunneridae</taxon>
        <taxon>Pentapetalae</taxon>
        <taxon>asterids</taxon>
        <taxon>campanulids</taxon>
        <taxon>Asterales</taxon>
        <taxon>Asteraceae</taxon>
        <taxon>Asteroideae</taxon>
        <taxon>Anthemideae</taxon>
        <taxon>Anthemidinae</taxon>
        <taxon>Tanacetum</taxon>
    </lineage>
</organism>
<reference evidence="2" key="1">
    <citation type="journal article" date="2019" name="Sci. Rep.">
        <title>Draft genome of Tanacetum cinerariifolium, the natural source of mosquito coil.</title>
        <authorList>
            <person name="Yamashiro T."/>
            <person name="Shiraishi A."/>
            <person name="Satake H."/>
            <person name="Nakayama K."/>
        </authorList>
    </citation>
    <scope>NUCLEOTIDE SEQUENCE</scope>
</reference>
<comment type="caution">
    <text evidence="2">The sequence shown here is derived from an EMBL/GenBank/DDBJ whole genome shotgun (WGS) entry which is preliminary data.</text>
</comment>
<feature type="non-terminal residue" evidence="2">
    <location>
        <position position="1"/>
    </location>
</feature>
<dbReference type="AlphaFoldDB" id="A0A699X765"/>